<dbReference type="CDD" id="cd07389">
    <property type="entry name" value="MPP_PhoD"/>
    <property type="match status" value="1"/>
</dbReference>
<sequence>MNIYLNKLLVILLLSVSTLSFSQSALKNGPMVGYSAMRETAVWVQTDGEATVSLIYYTIPTGNNAVKKFRSEPVQTSVESAYTATLVADSLEPGRTYTYQVEVNGEILEFDYPTTFRSQELWQHRTEPPNWTMAMGSCAYINEKKYDRPGKPYGGDYQIFESIFEQSPDMMLWLGDNAYLREVDWDSKSGIQHRFTHSRDVDEMRPLLGSANNYAIWDDHDYGPNDADRSYVHKEMALDLFRDFWANPSYGFYDEECAATMFTYNDAAFFMLDNRWFRSPNNRKTGDRVYLGEKQIQWLIDALVTSKATFKFVAIGGQVLNTVAKYENYATYPEERKMLIDAIFDEGIRNVVFLTGDRHKTELSKLERGDNQIYDLTVSPLTSTAYNSVDEKNENRVEGTHYGKRNFGIMKLSGPYKERKATIEIRDTEGELIWTRDIERW</sequence>
<organism evidence="4 5">
    <name type="scientific">Salibacter halophilus</name>
    <dbReference type="NCBI Taxonomy" id="1803916"/>
    <lineage>
        <taxon>Bacteria</taxon>
        <taxon>Pseudomonadati</taxon>
        <taxon>Bacteroidota</taxon>
        <taxon>Flavobacteriia</taxon>
        <taxon>Flavobacteriales</taxon>
        <taxon>Salibacteraceae</taxon>
        <taxon>Salibacter</taxon>
    </lineage>
</organism>
<dbReference type="EMBL" id="WACR01000003">
    <property type="protein sequence ID" value="KAB1065202.1"/>
    <property type="molecule type" value="Genomic_DNA"/>
</dbReference>
<name>A0A6N6M904_9FLAO</name>
<dbReference type="PANTHER" id="PTHR33987">
    <property type="entry name" value="CALCINEURIN-LIKE METALLO-PHOSPHOESTERASE SUPERFAMILY PROTEIN"/>
    <property type="match status" value="1"/>
</dbReference>
<dbReference type="Gene3D" id="3.60.21.70">
    <property type="entry name" value="PhoD-like phosphatase"/>
    <property type="match status" value="1"/>
</dbReference>
<dbReference type="Proteomes" id="UP000435357">
    <property type="component" value="Unassembled WGS sequence"/>
</dbReference>
<dbReference type="Pfam" id="PF09423">
    <property type="entry name" value="PhoD"/>
    <property type="match status" value="1"/>
</dbReference>
<dbReference type="InterPro" id="IPR029052">
    <property type="entry name" value="Metallo-depent_PP-like"/>
</dbReference>
<dbReference type="InterPro" id="IPR056702">
    <property type="entry name" value="DUF7800"/>
</dbReference>
<accession>A0A6N6M904</accession>
<comment type="caution">
    <text evidence="4">The sequence shown here is derived from an EMBL/GenBank/DDBJ whole genome shotgun (WGS) entry which is preliminary data.</text>
</comment>
<feature type="domain" description="PhoD-like phosphatase metallophosphatase" evidence="2">
    <location>
        <begin position="148"/>
        <end position="393"/>
    </location>
</feature>
<dbReference type="RefSeq" id="WP_151166877.1">
    <property type="nucleotide sequence ID" value="NZ_WACR01000003.1"/>
</dbReference>
<proteinExistence type="predicted"/>
<keyword evidence="1" id="KW-0732">Signal</keyword>
<evidence type="ECO:0000259" key="2">
    <source>
        <dbReference type="Pfam" id="PF09423"/>
    </source>
</evidence>
<reference evidence="4 5" key="1">
    <citation type="submission" date="2019-09" db="EMBL/GenBank/DDBJ databases">
        <title>Genomes of Cryomorphaceae.</title>
        <authorList>
            <person name="Bowman J.P."/>
        </authorList>
    </citation>
    <scope>NUCLEOTIDE SEQUENCE [LARGE SCALE GENOMIC DNA]</scope>
    <source>
        <strain evidence="4 5">KCTC 52047</strain>
    </source>
</reference>
<protein>
    <submittedName>
        <fullName evidence="4">Alkaline phosphatase family protein</fullName>
    </submittedName>
</protein>
<dbReference type="PANTHER" id="PTHR33987:SF1">
    <property type="entry name" value="CALCINEURIN-LIKE METALLO-PHOSPHOESTERASE SUPERFAMILY PROTEIN"/>
    <property type="match status" value="1"/>
</dbReference>
<dbReference type="SUPFAM" id="SSF56300">
    <property type="entry name" value="Metallo-dependent phosphatases"/>
    <property type="match status" value="1"/>
</dbReference>
<gene>
    <name evidence="4" type="ORF">F3059_04405</name>
</gene>
<dbReference type="AlphaFoldDB" id="A0A6N6M904"/>
<evidence type="ECO:0000313" key="5">
    <source>
        <dbReference type="Proteomes" id="UP000435357"/>
    </source>
</evidence>
<dbReference type="InterPro" id="IPR018946">
    <property type="entry name" value="PhoD-like_MPP"/>
</dbReference>
<keyword evidence="5" id="KW-1185">Reference proteome</keyword>
<feature type="signal peptide" evidence="1">
    <location>
        <begin position="1"/>
        <end position="22"/>
    </location>
</feature>
<dbReference type="OrthoDB" id="9763616at2"/>
<evidence type="ECO:0000313" key="4">
    <source>
        <dbReference type="EMBL" id="KAB1065202.1"/>
    </source>
</evidence>
<evidence type="ECO:0000259" key="3">
    <source>
        <dbReference type="Pfam" id="PF25077"/>
    </source>
</evidence>
<feature type="domain" description="DUF7800" evidence="3">
    <location>
        <begin position="24"/>
        <end position="107"/>
    </location>
</feature>
<feature type="chain" id="PRO_5026734078" evidence="1">
    <location>
        <begin position="23"/>
        <end position="441"/>
    </location>
</feature>
<dbReference type="Pfam" id="PF25077">
    <property type="entry name" value="DUF7800"/>
    <property type="match status" value="1"/>
</dbReference>
<evidence type="ECO:0000256" key="1">
    <source>
        <dbReference type="SAM" id="SignalP"/>
    </source>
</evidence>
<dbReference type="InterPro" id="IPR038607">
    <property type="entry name" value="PhoD-like_sf"/>
</dbReference>